<gene>
    <name evidence="2" type="ORF">BN860_08548g</name>
</gene>
<dbReference type="Proteomes" id="UP000019375">
    <property type="component" value="Unassembled WGS sequence"/>
</dbReference>
<organism evidence="2 3">
    <name type="scientific">Zygosaccharomyces bailii (strain CLIB 213 / ATCC 58445 / CBS 680 / BCRC 21525 / NBRC 1098 / NCYC 1416 / NRRL Y-2227)</name>
    <dbReference type="NCBI Taxonomy" id="1333698"/>
    <lineage>
        <taxon>Eukaryota</taxon>
        <taxon>Fungi</taxon>
        <taxon>Dikarya</taxon>
        <taxon>Ascomycota</taxon>
        <taxon>Saccharomycotina</taxon>
        <taxon>Saccharomycetes</taxon>
        <taxon>Saccharomycetales</taxon>
        <taxon>Saccharomycetaceae</taxon>
        <taxon>Zygosaccharomyces</taxon>
    </lineage>
</organism>
<dbReference type="EMBL" id="HG316456">
    <property type="protein sequence ID" value="CDF89073.1"/>
    <property type="molecule type" value="Genomic_DNA"/>
</dbReference>
<dbReference type="AlphaFoldDB" id="A0A8J2T6P0"/>
<evidence type="ECO:0000313" key="2">
    <source>
        <dbReference type="EMBL" id="CDF89073.1"/>
    </source>
</evidence>
<feature type="region of interest" description="Disordered" evidence="1">
    <location>
        <begin position="235"/>
        <end position="254"/>
    </location>
</feature>
<evidence type="ECO:0000313" key="3">
    <source>
        <dbReference type="Proteomes" id="UP000019375"/>
    </source>
</evidence>
<dbReference type="OrthoDB" id="4035955at2759"/>
<sequence length="600" mass="68209">MALNHFAMDVSLAQEDRNHFSRQHTSSTGKRHALKKWFHSTIFRDDFEDEADNEESVVIEDGDDLIFIPTLSAIPNSLFSSSTKKVSPLIFEENPNRENYRRQKLKNFKMHLKLKMHLARCDVDENGIYSTADNCQLGNGLECYQLFKSEPEELDALFDYTMKSALEPKSYGEVVGADYSGPAEELQPLQNLSYDDIKTFKNTTSFDPNVFSTIDIWEGSEKSLQKYATVSETQEVSDSFNRMPDEDCPNLSMDSTEVDSLATSESAERSFERTPSIYLNNELTLKHGASRVNICSEDFSAENTFYQDSQDTRHTLCSSATLGVSSSDRSDGSNTVIYTIPTFKQKRGEMNVSGIVQSFRNGTLNEKSLKKMVEKSGKGVTFRSKEFYDEPPTSAQEAEDEQKHNEEESICSENQDTEYKDGAVTEGNGCGVTFDRYSCVLVYRAAKRYCHPTNHGFTSERMHTSQKTYSISKASEPSSSHLDKAAKPILKKTANEKEALEKARAKFCDKVDVKSFLAYFEHFEHQKHSEEANLGKFREKQLSHYYSKEFFPEMLEGKKSEMGHNSEYRKSKRATELNIGRKFDHSGLQFIGVIESPHNI</sequence>
<accession>A0A8J2T6P0</accession>
<evidence type="ECO:0000256" key="1">
    <source>
        <dbReference type="SAM" id="MobiDB-lite"/>
    </source>
</evidence>
<feature type="region of interest" description="Disordered" evidence="1">
    <location>
        <begin position="383"/>
        <end position="418"/>
    </location>
</feature>
<keyword evidence="3" id="KW-1185">Reference proteome</keyword>
<name>A0A8J2T6P0_ZYGB2</name>
<reference evidence="3" key="1">
    <citation type="journal article" date="2013" name="Genome Announc.">
        <title>Genome sequence of the food spoilage yeast Zygosaccharomyces bailii CLIB 213(T).</title>
        <authorList>
            <person name="Galeote V."/>
            <person name="Bigey F."/>
            <person name="Devillers H."/>
            <person name="Neuveglise C."/>
            <person name="Dequin S."/>
        </authorList>
    </citation>
    <scope>NUCLEOTIDE SEQUENCE [LARGE SCALE GENOMIC DNA]</scope>
    <source>
        <strain evidence="3">CLIB 213 / ATCC 58445 / CBS 680 / CCRC 21525 / NBRC 1098 / NCYC 1416 / NRRL Y-2227</strain>
    </source>
</reference>
<proteinExistence type="predicted"/>
<protein>
    <submittedName>
        <fullName evidence="2">ZYBA0S03-08548g1_1</fullName>
    </submittedName>
</protein>